<feature type="domain" description="Response regulatory" evidence="2">
    <location>
        <begin position="8"/>
        <end position="135"/>
    </location>
</feature>
<dbReference type="InterPro" id="IPR001789">
    <property type="entry name" value="Sig_transdc_resp-reg_receiver"/>
</dbReference>
<dbReference type="EMBL" id="BAABDJ010000007">
    <property type="protein sequence ID" value="GAA4003783.1"/>
    <property type="molecule type" value="Genomic_DNA"/>
</dbReference>
<keyword evidence="1" id="KW-0597">Phosphoprotein</keyword>
<sequence>MRTTLPAPILVVEDNLEDFTALSRAFRKHTVPNAVVRCADGEQALEYLRGHGRHPAWPAVLPAFVLLDLNMPGLDGRDVLGALKLDPVLRAIPIVVFTTSANVRDVEECYRLGANSYLTKPMGYSALEEKVGLLARYWLDASELPHPG</sequence>
<feature type="modified residue" description="4-aspartylphosphate" evidence="1">
    <location>
        <position position="68"/>
    </location>
</feature>
<evidence type="ECO:0000313" key="4">
    <source>
        <dbReference type="Proteomes" id="UP001500567"/>
    </source>
</evidence>
<dbReference type="SUPFAM" id="SSF52172">
    <property type="entry name" value="CheY-like"/>
    <property type="match status" value="1"/>
</dbReference>
<name>A0ABP7RY25_9BACT</name>
<protein>
    <submittedName>
        <fullName evidence="3">Response regulator</fullName>
    </submittedName>
</protein>
<dbReference type="Pfam" id="PF00072">
    <property type="entry name" value="Response_reg"/>
    <property type="match status" value="1"/>
</dbReference>
<accession>A0ABP7RY25</accession>
<dbReference type="InterPro" id="IPR011006">
    <property type="entry name" value="CheY-like_superfamily"/>
</dbReference>
<comment type="caution">
    <text evidence="3">The sequence shown here is derived from an EMBL/GenBank/DDBJ whole genome shotgun (WGS) entry which is preliminary data.</text>
</comment>
<evidence type="ECO:0000259" key="2">
    <source>
        <dbReference type="PROSITE" id="PS50110"/>
    </source>
</evidence>
<organism evidence="3 4">
    <name type="scientific">Hymenobacter fastidiosus</name>
    <dbReference type="NCBI Taxonomy" id="486264"/>
    <lineage>
        <taxon>Bacteria</taxon>
        <taxon>Pseudomonadati</taxon>
        <taxon>Bacteroidota</taxon>
        <taxon>Cytophagia</taxon>
        <taxon>Cytophagales</taxon>
        <taxon>Hymenobacteraceae</taxon>
        <taxon>Hymenobacter</taxon>
    </lineage>
</organism>
<dbReference type="InterPro" id="IPR052893">
    <property type="entry name" value="TCS_response_regulator"/>
</dbReference>
<gene>
    <name evidence="3" type="ORF">GCM10022408_14240</name>
</gene>
<dbReference type="Proteomes" id="UP001500567">
    <property type="component" value="Unassembled WGS sequence"/>
</dbReference>
<reference evidence="4" key="1">
    <citation type="journal article" date="2019" name="Int. J. Syst. Evol. Microbiol.">
        <title>The Global Catalogue of Microorganisms (GCM) 10K type strain sequencing project: providing services to taxonomists for standard genome sequencing and annotation.</title>
        <authorList>
            <consortium name="The Broad Institute Genomics Platform"/>
            <consortium name="The Broad Institute Genome Sequencing Center for Infectious Disease"/>
            <person name="Wu L."/>
            <person name="Ma J."/>
        </authorList>
    </citation>
    <scope>NUCLEOTIDE SEQUENCE [LARGE SCALE GENOMIC DNA]</scope>
    <source>
        <strain evidence="4">JCM 17224</strain>
    </source>
</reference>
<dbReference type="PANTHER" id="PTHR44520">
    <property type="entry name" value="RESPONSE REGULATOR RCP1-RELATED"/>
    <property type="match status" value="1"/>
</dbReference>
<dbReference type="PROSITE" id="PS50110">
    <property type="entry name" value="RESPONSE_REGULATORY"/>
    <property type="match status" value="1"/>
</dbReference>
<dbReference type="CDD" id="cd17557">
    <property type="entry name" value="REC_Rcp-like"/>
    <property type="match status" value="1"/>
</dbReference>
<dbReference type="PANTHER" id="PTHR44520:SF1">
    <property type="entry name" value="TWO-COMPONENT SYSTEM REGULATORY PROTEIN"/>
    <property type="match status" value="1"/>
</dbReference>
<evidence type="ECO:0000256" key="1">
    <source>
        <dbReference type="PROSITE-ProRule" id="PRU00169"/>
    </source>
</evidence>
<dbReference type="Gene3D" id="3.40.50.2300">
    <property type="match status" value="1"/>
</dbReference>
<evidence type="ECO:0000313" key="3">
    <source>
        <dbReference type="EMBL" id="GAA4003783.1"/>
    </source>
</evidence>
<dbReference type="RefSeq" id="WP_345071957.1">
    <property type="nucleotide sequence ID" value="NZ_BAABDJ010000007.1"/>
</dbReference>
<proteinExistence type="predicted"/>
<keyword evidence="4" id="KW-1185">Reference proteome</keyword>
<dbReference type="SMART" id="SM00448">
    <property type="entry name" value="REC"/>
    <property type="match status" value="1"/>
</dbReference>